<dbReference type="EMBL" id="AATJQG010000028">
    <property type="protein sequence ID" value="EFM0518127.1"/>
    <property type="molecule type" value="Genomic_DNA"/>
</dbReference>
<dbReference type="EMBL" id="AAVTXU010000161">
    <property type="protein sequence ID" value="EGE1990606.1"/>
    <property type="molecule type" value="Genomic_DNA"/>
</dbReference>
<dbReference type="EMBL" id="JABUPJ010000104">
    <property type="protein sequence ID" value="NYQ42109.1"/>
    <property type="molecule type" value="Genomic_DNA"/>
</dbReference>
<dbReference type="EMBL" id="JAAJRI010000002">
    <property type="protein sequence ID" value="NGE87795.1"/>
    <property type="molecule type" value="Genomic_DNA"/>
</dbReference>
<reference evidence="30 40" key="11">
    <citation type="submission" date="2018-11" db="EMBL/GenBank/DDBJ databases">
        <title>Enterobacteriaceae from Patient.</title>
        <authorList>
            <person name="Shen C."/>
            <person name="Yang Y."/>
            <person name="Tian G."/>
        </authorList>
    </citation>
    <scope>NUCLEOTIDE SEQUENCE [LARGE SCALE GENOMIC DNA]</scope>
    <source>
        <strain evidence="30 40">GBGD28</strain>
    </source>
</reference>
<evidence type="ECO:0000256" key="4">
    <source>
        <dbReference type="ARBA" id="ARBA00023054"/>
    </source>
</evidence>
<dbReference type="EMBL" id="DADUEU010000062">
    <property type="protein sequence ID" value="HBB1576100.1"/>
    <property type="molecule type" value="Genomic_DNA"/>
</dbReference>
<dbReference type="GeneID" id="86946938"/>
<reference evidence="19" key="19">
    <citation type="submission" date="2021-03" db="EMBL/GenBank/DDBJ databases">
        <authorList>
            <consortium name="NCBI Pathogen Detection Project"/>
        </authorList>
    </citation>
    <scope>NUCLEOTIDE SEQUENCE</scope>
    <source>
        <strain evidence="17">EC00605</strain>
        <strain evidence="18">Ecoli[ST-405]</strain>
        <strain evidence="19">Escherichia coli</strain>
        <strain evidence="16">TW14994</strain>
    </source>
</reference>
<dbReference type="Proteomes" id="UP000870292">
    <property type="component" value="Unassembled WGS sequence"/>
</dbReference>
<evidence type="ECO:0000313" key="21">
    <source>
        <dbReference type="EMBL" id="MDA4176223.1"/>
    </source>
</evidence>
<dbReference type="EMBL" id="MOKI01000001">
    <property type="protein sequence ID" value="OJR57303.1"/>
    <property type="molecule type" value="Genomic_DNA"/>
</dbReference>
<evidence type="ECO:0000313" key="39">
    <source>
        <dbReference type="Proteomes" id="UP000254460"/>
    </source>
</evidence>
<evidence type="ECO:0000313" key="27">
    <source>
        <dbReference type="EMBL" id="PNY64828.1"/>
    </source>
</evidence>
<evidence type="ECO:0000256" key="5">
    <source>
        <dbReference type="ARBA" id="ARBA00023134"/>
    </source>
</evidence>
<dbReference type="Proteomes" id="UP000842385">
    <property type="component" value="Unassembled WGS sequence"/>
</dbReference>
<evidence type="ECO:0000313" key="44">
    <source>
        <dbReference type="Proteomes" id="UP000517067"/>
    </source>
</evidence>
<dbReference type="Proteomes" id="UP000517067">
    <property type="component" value="Unassembled WGS sequence"/>
</dbReference>
<evidence type="ECO:0000313" key="50">
    <source>
        <dbReference type="Proteomes" id="UP000629265"/>
    </source>
</evidence>
<reference evidence="15 42" key="6">
    <citation type="submission" date="2018-04" db="EMBL/GenBank/DDBJ databases">
        <title>Large scale genomics of bovine and human commensal E. coli to reveal the emerging process of EHEC.</title>
        <authorList>
            <person name="Arimizu Y."/>
            <person name="Ogura Y."/>
        </authorList>
    </citation>
    <scope>NUCLEOTIDE SEQUENCE [LARGE SCALE GENOMIC DNA]</scope>
    <source>
        <strain evidence="15 42">ECSC038</strain>
    </source>
</reference>
<reference evidence="20 36" key="17">
    <citation type="submission" date="2020-06" db="EMBL/GenBank/DDBJ databases">
        <title>Genomic analysis of Escherichia coli Ec98 resistant to antibiotic.</title>
        <authorList>
            <person name="Campos L."/>
        </authorList>
    </citation>
    <scope>NUCLEOTIDE SEQUENCE [LARGE SCALE GENOMIC DNA]</scope>
    <source>
        <strain evidence="20 36">UFU_EC98</strain>
    </source>
</reference>
<dbReference type="EMBL" id="DABFUC010000036">
    <property type="protein sequence ID" value="HAI8960351.1"/>
    <property type="molecule type" value="Genomic_DNA"/>
</dbReference>
<dbReference type="Proteomes" id="UP000225264">
    <property type="component" value="Unassembled WGS sequence"/>
</dbReference>
<dbReference type="Proteomes" id="UP000629265">
    <property type="component" value="Unassembled WGS sequence"/>
</dbReference>
<keyword evidence="6" id="KW-0472">Membrane</keyword>
<protein>
    <submittedName>
        <fullName evidence="33">Clamp-binding protein CrfC</fullName>
    </submittedName>
    <submittedName>
        <fullName evidence="20">Dynamin family protein</fullName>
    </submittedName>
    <submittedName>
        <fullName evidence="31 32">Vimentin</fullName>
    </submittedName>
    <submittedName>
        <fullName evidence="8 19">dGTPase</fullName>
    </submittedName>
</protein>
<proteinExistence type="predicted"/>
<evidence type="ECO:0000313" key="13">
    <source>
        <dbReference type="EMBL" id="EFM0518127.1"/>
    </source>
</evidence>
<evidence type="ECO:0000313" key="15">
    <source>
        <dbReference type="EMBL" id="GCO26188.1"/>
    </source>
</evidence>
<reference evidence="29 41" key="10">
    <citation type="submission" date="2018-10" db="EMBL/GenBank/DDBJ databases">
        <title>Comparison of Escherichia coli isolates recovered from retail chicken and from chicken fecal samples by antimicrobial susceptibility test and whole genome sequencing.</title>
        <authorList>
            <person name="Tang B."/>
            <person name="Ma Y."/>
            <person name="He X."/>
            <person name="Cao L."/>
            <person name="Xia X."/>
            <person name="Yang H."/>
        </authorList>
    </citation>
    <scope>NUCLEOTIDE SEQUENCE [LARGE SCALE GENOMIC DNA]</scope>
    <source>
        <strain evidence="29 41">CMJH98b</strain>
    </source>
</reference>
<evidence type="ECO:0000313" key="46">
    <source>
        <dbReference type="Proteomes" id="UP000527548"/>
    </source>
</evidence>
<keyword evidence="3" id="KW-0378">Hydrolase</keyword>
<dbReference type="EMBL" id="DABGZR010000022">
    <property type="protein sequence ID" value="HAJ0997548.1"/>
    <property type="molecule type" value="Genomic_DNA"/>
</dbReference>
<keyword evidence="4" id="KW-0175">Coiled coil</keyword>
<evidence type="ECO:0000313" key="24">
    <source>
        <dbReference type="EMBL" id="NYQ42109.1"/>
    </source>
</evidence>
<keyword evidence="2" id="KW-0547">Nucleotide-binding</keyword>
<dbReference type="Proteomes" id="UP000854059">
    <property type="component" value="Unassembled WGS sequence"/>
</dbReference>
<evidence type="ECO:0000313" key="47">
    <source>
        <dbReference type="Proteomes" id="UP000528504"/>
    </source>
</evidence>
<reference evidence="26 35" key="2">
    <citation type="submission" date="2017-05" db="EMBL/GenBank/DDBJ databases">
        <title>Sequencing of Escherichia coli that cause persistent and transient Mastitis.</title>
        <authorList>
            <person name="Thacker T.C."/>
            <person name="Lippolis J.D."/>
            <person name="Brunelle B.W."/>
            <person name="Casey T.A."/>
            <person name="Reinhardt T.A."/>
            <person name="Sacco R.E."/>
            <person name="Holman D.B."/>
        </authorList>
    </citation>
    <scope>NUCLEOTIDE SEQUENCE [LARGE SCALE GENOMIC DNA]</scope>
    <source>
        <strain evidence="26 35">ECA-B</strain>
    </source>
</reference>
<evidence type="ECO:0000313" key="42">
    <source>
        <dbReference type="Proteomes" id="UP000300926"/>
    </source>
</evidence>
<evidence type="ECO:0000313" key="45">
    <source>
        <dbReference type="Proteomes" id="UP000521994"/>
    </source>
</evidence>
<evidence type="ECO:0000313" key="31">
    <source>
        <dbReference type="EMBL" id="SPX30190.1"/>
    </source>
</evidence>
<dbReference type="Proteomes" id="UP000250385">
    <property type="component" value="Unassembled WGS sequence"/>
</dbReference>
<evidence type="ECO:0000313" key="32">
    <source>
        <dbReference type="EMBL" id="STO40206.1"/>
    </source>
</evidence>
<dbReference type="EMBL" id="JANWOR010000089">
    <property type="protein sequence ID" value="MDA4176223.1"/>
    <property type="molecule type" value="Genomic_DNA"/>
</dbReference>
<reference evidence="25 34" key="1">
    <citation type="submission" date="2016-10" db="EMBL/GenBank/DDBJ databases">
        <title>Comprehensive resistome analysis reveals the prevalence of NDM and MCR-1 in Chinese poultry production.</title>
        <authorList>
            <person name="Wang Y."/>
            <person name="Zhang R."/>
            <person name="Li J."/>
            <person name="Wu Z."/>
            <person name="Wenjuan Y."/>
            <person name="Schwarz S."/>
            <person name="Tyrrell J."/>
            <person name="Zheng Y."/>
            <person name="Wang S."/>
            <person name="Shen Z."/>
            <person name="Liu Z."/>
            <person name="Lei L."/>
            <person name="Li M."/>
            <person name="Zhang Q."/>
            <person name="Wu C."/>
            <person name="Zhang Q."/>
            <person name="Wu Y."/>
            <person name="Walsh T."/>
            <person name="Shen J."/>
        </authorList>
    </citation>
    <scope>NUCLEOTIDE SEQUENCE [LARGE SCALE GENOMIC DNA]</scope>
    <source>
        <strain evidence="25 34">570</strain>
    </source>
</reference>
<dbReference type="EMBL" id="UGGJ01000005">
    <property type="protein sequence ID" value="STO40206.1"/>
    <property type="molecule type" value="Genomic_DNA"/>
</dbReference>
<reference evidence="8 36" key="3">
    <citation type="submission" date="2017-10" db="EMBL/GenBank/DDBJ databases">
        <title>Genome and in vitro analysis of Escherichia coli resistant to antibiotic.</title>
        <authorList>
            <person name="Pereira U.P."/>
            <person name="Facimoto C.T."/>
            <person name="Campos P.A."/>
            <person name="Araujo B.F."/>
            <person name="Royer S."/>
            <person name="Goncalves I.R."/>
            <person name="Ferreira M.L."/>
            <person name="Gontijo P."/>
            <person name="Ribas R.M."/>
        </authorList>
    </citation>
    <scope>NUCLEOTIDE SEQUENCE [LARGE SCALE GENOMIC DNA]</scope>
    <source>
        <strain evidence="8 36">UFU_EC98</strain>
    </source>
</reference>
<evidence type="ECO:0000313" key="23">
    <source>
        <dbReference type="EMBL" id="NYP86407.1"/>
    </source>
</evidence>
<dbReference type="OMA" id="WHWLWIV"/>
<dbReference type="Proteomes" id="UP000528504">
    <property type="component" value="Unassembled WGS sequence"/>
</dbReference>
<evidence type="ECO:0000313" key="20">
    <source>
        <dbReference type="EMBL" id="MBZ4695271.1"/>
    </source>
</evidence>
<dbReference type="GO" id="GO:0008053">
    <property type="term" value="P:mitochondrial fusion"/>
    <property type="evidence" value="ECO:0007669"/>
    <property type="project" value="TreeGrafter"/>
</dbReference>
<dbReference type="Proteomes" id="UP000236598">
    <property type="component" value="Unassembled WGS sequence"/>
</dbReference>
<evidence type="ECO:0000313" key="12">
    <source>
        <dbReference type="EMBL" id="EFM0250892.1"/>
    </source>
</evidence>
<organism evidence="19">
    <name type="scientific">Escherichia coli</name>
    <dbReference type="NCBI Taxonomy" id="562"/>
    <lineage>
        <taxon>Bacteria</taxon>
        <taxon>Pseudomonadati</taxon>
        <taxon>Pseudomonadota</taxon>
        <taxon>Gammaproteobacteria</taxon>
        <taxon>Enterobacterales</taxon>
        <taxon>Enterobacteriaceae</taxon>
        <taxon>Escherichia</taxon>
    </lineage>
</organism>
<reference evidence="51 52" key="4">
    <citation type="journal article" date="2018" name="Genome Biol.">
        <title>SKESA: strategic k-mer extension for scrupulous assemblies.</title>
        <authorList>
            <person name="Souvorov A."/>
            <person name="Agarwala R."/>
            <person name="Lipman D.J."/>
        </authorList>
    </citation>
    <scope>NUCLEOTIDE SEQUENCE</scope>
    <source>
        <strain evidence="17">EC00605</strain>
        <strain evidence="18">Ecoli[ST-405]</strain>
        <strain evidence="52">ecoli[ST-405]</strain>
        <strain evidence="19">Escherichia coli</strain>
        <strain evidence="16 51">TW14994</strain>
    </source>
</reference>
<dbReference type="Proteomes" id="UP000531916">
    <property type="component" value="Unassembled WGS sequence"/>
</dbReference>
<evidence type="ECO:0000256" key="6">
    <source>
        <dbReference type="ARBA" id="ARBA00023136"/>
    </source>
</evidence>
<dbReference type="InterPro" id="IPR045063">
    <property type="entry name" value="Dynamin_N"/>
</dbReference>
<evidence type="ECO:0000256" key="1">
    <source>
        <dbReference type="ARBA" id="ARBA00004370"/>
    </source>
</evidence>
<evidence type="ECO:0000313" key="14">
    <source>
        <dbReference type="EMBL" id="EGE1990606.1"/>
    </source>
</evidence>
<evidence type="ECO:0000313" key="48">
    <source>
        <dbReference type="Proteomes" id="UP000531916"/>
    </source>
</evidence>
<dbReference type="Proteomes" id="UP000254460">
    <property type="component" value="Unassembled WGS sequence"/>
</dbReference>
<dbReference type="EMBL" id="CACRYR010000382">
    <property type="protein sequence ID" value="VZR48647.1"/>
    <property type="molecule type" value="Genomic_DNA"/>
</dbReference>
<dbReference type="GO" id="GO:0003924">
    <property type="term" value="F:GTPase activity"/>
    <property type="evidence" value="ECO:0007669"/>
    <property type="project" value="InterPro"/>
</dbReference>
<dbReference type="SUPFAM" id="SSF52540">
    <property type="entry name" value="P-loop containing nucleoside triphosphate hydrolases"/>
    <property type="match status" value="1"/>
</dbReference>
<comment type="subcellular location">
    <subcellularLocation>
        <location evidence="1">Membrane</location>
    </subcellularLocation>
</comment>
<evidence type="ECO:0000313" key="10">
    <source>
        <dbReference type="EMBL" id="EFI0215872.1"/>
    </source>
</evidence>
<evidence type="ECO:0000313" key="30">
    <source>
        <dbReference type="EMBL" id="RRD70168.1"/>
    </source>
</evidence>
<evidence type="ECO:0000313" key="33">
    <source>
        <dbReference type="EMBL" id="VZR48647.1"/>
    </source>
</evidence>
<dbReference type="Proteomes" id="UP000540485">
    <property type="component" value="Unassembled WGS sequence"/>
</dbReference>
<evidence type="ECO:0000313" key="36">
    <source>
        <dbReference type="Proteomes" id="UP000225264"/>
    </source>
</evidence>
<reference evidence="27 37" key="5">
    <citation type="submission" date="2018-01" db="EMBL/GenBank/DDBJ databases">
        <title>Draft Genomic Sequencing Of Potential Extraintestinal Pathogenic Escherichia coli B8S18 Isolated From Retail Chicken Skin.</title>
        <authorList>
            <person name="Xu A."/>
            <person name="Tilman S."/>
            <person name="Wisser-Parker K."/>
            <person name="Sheen S."/>
            <person name="Sommers C."/>
        </authorList>
    </citation>
    <scope>NUCLEOTIDE SEQUENCE [LARGE SCALE GENOMIC DNA]</scope>
    <source>
        <strain evidence="27 37">B8S18Com</strain>
    </source>
</reference>
<dbReference type="EMBL" id="PPHQ01000047">
    <property type="protein sequence ID" value="PNY64828.1"/>
    <property type="molecule type" value="Genomic_DNA"/>
</dbReference>
<dbReference type="Proteomes" id="UP000197270">
    <property type="component" value="Unassembled WGS sequence"/>
</dbReference>
<dbReference type="Proteomes" id="UP001211064">
    <property type="component" value="Unassembled WGS sequence"/>
</dbReference>
<evidence type="ECO:0000313" key="37">
    <source>
        <dbReference type="Proteomes" id="UP000236598"/>
    </source>
</evidence>
<dbReference type="EMBL" id="AASEPP010000020">
    <property type="protein sequence ID" value="EFC2246888.1"/>
    <property type="molecule type" value="Genomic_DNA"/>
</dbReference>
<reference evidence="46 47" key="9">
    <citation type="submission" date="2018-08" db="EMBL/GenBank/DDBJ databases">
        <authorList>
            <consortium name="GenomeTrakr network: Whole genome sequencing for foodborne pathogen traceback"/>
        </authorList>
    </citation>
    <scope>NUCLEOTIDE SEQUENCE [LARGE SCALE GENOMIC DNA]</scope>
    <source>
        <strain evidence="13 47">AZ-TG60901</strain>
        <strain evidence="12 46">AZ-TG73163</strain>
        <strain evidence="11 49">AZ-TG73583</strain>
    </source>
</reference>
<evidence type="ECO:0000313" key="49">
    <source>
        <dbReference type="Proteomes" id="UP000543257"/>
    </source>
</evidence>
<dbReference type="Proteomes" id="UP000521994">
    <property type="component" value="Unassembled WGS sequence"/>
</dbReference>
<reference evidence="22 43" key="15">
    <citation type="submission" date="2020-02" db="EMBL/GenBank/DDBJ databases">
        <title>WGS of Carbapenem-Resistant Enterobacteriaceae.</title>
        <authorList>
            <person name="Tokajian S."/>
            <person name="El Chaar M."/>
            <person name="El Khoury M."/>
        </authorList>
    </citation>
    <scope>NUCLEOTIDE SEQUENCE [LARGE SCALE GENOMIC DNA]</scope>
    <source>
        <strain evidence="22 43">ECM_75</strain>
    </source>
</reference>
<dbReference type="EMBL" id="AATJOC010000001">
    <property type="protein sequence ID" value="EFM0250892.1"/>
    <property type="molecule type" value="Genomic_DNA"/>
</dbReference>
<dbReference type="AlphaFoldDB" id="A0A066RI54"/>
<reference evidence="9 48" key="12">
    <citation type="submission" date="2019-04" db="EMBL/GenBank/DDBJ databases">
        <authorList>
            <consortium name="NARMS: The National Antimicrobial Resistance Monitoring System"/>
        </authorList>
    </citation>
    <scope>NUCLEOTIDE SEQUENCE [LARGE SCALE GENOMIC DNA]</scope>
    <source>
        <strain evidence="9 48">FSIS11919500</strain>
    </source>
</reference>
<dbReference type="CDD" id="cd00882">
    <property type="entry name" value="Ras_like_GTPase"/>
    <property type="match status" value="1"/>
</dbReference>
<reference evidence="14" key="7">
    <citation type="submission" date="2018-05" db="EMBL/GenBank/DDBJ databases">
        <authorList>
            <person name="Ashton P.M."/>
            <person name="Dallman T."/>
            <person name="Nair S."/>
            <person name="De Pinna E."/>
            <person name="Peters T."/>
            <person name="Grant K."/>
        </authorList>
    </citation>
    <scope>NUCLEOTIDE SEQUENCE</scope>
    <source>
        <strain evidence="14">412057</strain>
    </source>
</reference>
<gene>
    <name evidence="33" type="primary">crfC_3</name>
    <name evidence="10" type="ORF">BG944_005180</name>
    <name evidence="25" type="ORF">BK383_01705</name>
    <name evidence="27" type="ORF">C2M16_26935</name>
    <name evidence="12" type="ORF">C719_000004</name>
    <name evidence="26" type="ORF">CCS08_09795</name>
    <name evidence="13" type="ORF">CF22_004187</name>
    <name evidence="20" type="ORF">CQ842_19830</name>
    <name evidence="8" type="ORF">CQ842_24635</name>
    <name evidence="14" type="ORF">DL968_24050</name>
    <name evidence="9" type="ORF">E5H86_13965</name>
    <name evidence="29" type="ORF">EAI46_19340</name>
    <name evidence="30" type="ORF">EIA08_26290</name>
    <name evidence="11" type="ORF">EN85_000012</name>
    <name evidence="15" type="ORF">ExPECSC038_02062</name>
    <name evidence="24" type="ORF">G4A38_27195</name>
    <name evidence="23" type="ORF">G4A47_14505</name>
    <name evidence="22" type="ORF">G5603_06260</name>
    <name evidence="16" type="ORF">HKA49_004616</name>
    <name evidence="17" type="ORF">HL601_18400</name>
    <name evidence="18" type="ORF">HLZ39_12020</name>
    <name evidence="33" type="ORF">IDONEFKE_05104</name>
    <name evidence="19" type="ORF">J0541_005140</name>
    <name evidence="28" type="ORF">JNP96_17040</name>
    <name evidence="31" type="ORF">NCTC10279_02494</name>
    <name evidence="32" type="ORF">NCTC9706_04503</name>
    <name evidence="21" type="ORF">NY836_02140</name>
</gene>
<evidence type="ECO:0000313" key="51">
    <source>
        <dbReference type="Proteomes" id="UP000842385"/>
    </source>
</evidence>
<evidence type="ECO:0000313" key="40">
    <source>
        <dbReference type="Proteomes" id="UP000271008"/>
    </source>
</evidence>
<dbReference type="Proteomes" id="UP000271008">
    <property type="component" value="Unassembled WGS sequence"/>
</dbReference>
<keyword evidence="5" id="KW-0342">GTP-binding</keyword>
<evidence type="ECO:0000313" key="34">
    <source>
        <dbReference type="Proteomes" id="UP000184277"/>
    </source>
</evidence>
<reference evidence="38 39" key="8">
    <citation type="submission" date="2018-06" db="EMBL/GenBank/DDBJ databases">
        <authorList>
            <consortium name="Pathogen Informatics"/>
            <person name="Doyle S."/>
        </authorList>
    </citation>
    <scope>NUCLEOTIDE SEQUENCE [LARGE SCALE GENOMIC DNA]</scope>
    <source>
        <strain evidence="31 38">NCTC10279</strain>
        <strain evidence="32 39">NCTC9706</strain>
    </source>
</reference>
<dbReference type="EMBL" id="NHTF01000027">
    <property type="protein sequence ID" value="OWW55644.1"/>
    <property type="molecule type" value="Genomic_DNA"/>
</dbReference>
<dbReference type="Proteomes" id="UP000300926">
    <property type="component" value="Unassembled WGS sequence"/>
</dbReference>
<dbReference type="EMBL" id="CP024092">
    <property type="protein sequence ID" value="ATP26528.1"/>
    <property type="molecule type" value="Genomic_DNA"/>
</dbReference>
<dbReference type="Pfam" id="PF00350">
    <property type="entry name" value="Dynamin_N"/>
    <property type="match status" value="1"/>
</dbReference>
<dbReference type="EMBL" id="RQTU01000070">
    <property type="protein sequence ID" value="RRD70168.1"/>
    <property type="molecule type" value="Genomic_DNA"/>
</dbReference>
<evidence type="ECO:0000313" key="28">
    <source>
        <dbReference type="EMBL" id="QRZ95586.1"/>
    </source>
</evidence>
<evidence type="ECO:0000313" key="16">
    <source>
        <dbReference type="EMBL" id="HAI8960351.1"/>
    </source>
</evidence>
<dbReference type="PROSITE" id="PS51718">
    <property type="entry name" value="G_DYNAMIN_2"/>
    <property type="match status" value="1"/>
</dbReference>
<dbReference type="EMBL" id="JABUPU010000018">
    <property type="protein sequence ID" value="NYP86407.1"/>
    <property type="molecule type" value="Genomic_DNA"/>
</dbReference>
<dbReference type="GO" id="GO:0005525">
    <property type="term" value="F:GTP binding"/>
    <property type="evidence" value="ECO:0007669"/>
    <property type="project" value="UniProtKB-KW"/>
</dbReference>
<dbReference type="EMBL" id="BFIH01000043">
    <property type="protein sequence ID" value="GCO26188.1"/>
    <property type="molecule type" value="Genomic_DNA"/>
</dbReference>
<evidence type="ECO:0000313" key="38">
    <source>
        <dbReference type="Proteomes" id="UP000250385"/>
    </source>
</evidence>
<evidence type="ECO:0000256" key="3">
    <source>
        <dbReference type="ARBA" id="ARBA00022801"/>
    </source>
</evidence>
<dbReference type="Proteomes" id="UP000527548">
    <property type="component" value="Unassembled WGS sequence"/>
</dbReference>
<dbReference type="Proteomes" id="UP000842519">
    <property type="component" value="Unassembled WGS sequence"/>
</dbReference>
<accession>A0A066RI54</accession>
<dbReference type="Proteomes" id="UP000281340">
    <property type="component" value="Unassembled WGS sequence"/>
</dbReference>
<evidence type="ECO:0000313" key="9">
    <source>
        <dbReference type="EMBL" id="EFC2246888.1"/>
    </source>
</evidence>
<dbReference type="GO" id="GO:0016020">
    <property type="term" value="C:membrane"/>
    <property type="evidence" value="ECO:0007669"/>
    <property type="project" value="UniProtKB-SubCell"/>
</dbReference>
<evidence type="ECO:0000313" key="8">
    <source>
        <dbReference type="EMBL" id="ATP26528.1"/>
    </source>
</evidence>
<evidence type="ECO:0000313" key="19">
    <source>
        <dbReference type="EMBL" id="HBB1576100.1"/>
    </source>
</evidence>
<dbReference type="PANTHER" id="PTHR10465">
    <property type="entry name" value="TRANSMEMBRANE GTPASE FZO1"/>
    <property type="match status" value="1"/>
</dbReference>
<dbReference type="Gene3D" id="3.40.50.300">
    <property type="entry name" value="P-loop containing nucleotide triphosphate hydrolases"/>
    <property type="match status" value="1"/>
</dbReference>
<evidence type="ECO:0000259" key="7">
    <source>
        <dbReference type="PROSITE" id="PS51718"/>
    </source>
</evidence>
<evidence type="ECO:0000313" key="43">
    <source>
        <dbReference type="Proteomes" id="UP000472856"/>
    </source>
</evidence>
<dbReference type="EMBL" id="DABGKQ010000016">
    <property type="protein sequence ID" value="HAJ5805228.1"/>
    <property type="molecule type" value="Genomic_DNA"/>
</dbReference>
<reference evidence="23 44" key="14">
    <citation type="journal article" date="2020" name="J. Appl. Microbiol.">
        <title>Genetic characterization of Shigatoxigenic and enteropathogenic Escherichia coli O80:H2 from diarrheic and septicemic calves and relatedness to human Shigatoxigenic E. coli O80:H2.</title>
        <authorList>
            <person name="Habets A."/>
            <person name="Crombe F."/>
            <person name="Nakamura K."/>
            <person name="Guerin V."/>
            <person name="De Rauw K."/>
            <person name="Pierard D."/>
            <person name="Saulmont M."/>
            <person name="Hayashi T."/>
            <person name="Mainil J.G."/>
            <person name="Thiry D."/>
        </authorList>
    </citation>
    <scope>NUCLEOTIDE SEQUENCE [LARGE SCALE GENOMIC DNA]</scope>
    <source>
        <strain evidence="24">EH3306</strain>
        <strain evidence="23 44">EH3307</strain>
    </source>
</reference>
<reference evidence="28" key="18">
    <citation type="submission" date="2021-02" db="EMBL/GenBank/DDBJ databases">
        <title>Co-localization of colistin and carbapenem -resistance genes on a novel transferable IncHI2 plasmid in Escherichia coli from chicken-origin.</title>
        <authorList>
            <person name="Hoffmann M."/>
            <person name="Balkey M."/>
            <person name="Ronco T."/>
            <person name="Hendriksen R.S."/>
        </authorList>
    </citation>
    <scope>NUCLEOTIDE SEQUENCE</scope>
    <source>
        <strain evidence="28">CFSAN083829</strain>
    </source>
</reference>
<dbReference type="Proteomes" id="UP000184277">
    <property type="component" value="Unassembled WGS sequence"/>
</dbReference>
<evidence type="ECO:0000313" key="26">
    <source>
        <dbReference type="EMBL" id="OWW55644.1"/>
    </source>
</evidence>
<dbReference type="EMBL" id="AATJKW010000001">
    <property type="protein sequence ID" value="EFL9835100.1"/>
    <property type="molecule type" value="Genomic_DNA"/>
</dbReference>
<dbReference type="InterPro" id="IPR027417">
    <property type="entry name" value="P-loop_NTPase"/>
</dbReference>
<evidence type="ECO:0000313" key="25">
    <source>
        <dbReference type="EMBL" id="OJR57303.1"/>
    </source>
</evidence>
<dbReference type="RefSeq" id="WP_000544732.1">
    <property type="nucleotide sequence ID" value="NZ_AP017610.1"/>
</dbReference>
<evidence type="ECO:0000256" key="2">
    <source>
        <dbReference type="ARBA" id="ARBA00022741"/>
    </source>
</evidence>
<reference evidence="10 45" key="16">
    <citation type="submission" date="2020-02" db="EMBL/GenBank/DDBJ databases">
        <authorList>
            <consortium name="PulseNet: The National Subtyping Network for Foodborne Disease Surveillance"/>
            <person name="Tarr C.L."/>
            <person name="Trees E."/>
            <person name="Katz L.S."/>
            <person name="Carleton-Romer H.A."/>
            <person name="Stroika S."/>
            <person name="Kucerova Z."/>
            <person name="Roache K.F."/>
            <person name="Sabol A.L."/>
            <person name="Besser J."/>
            <person name="Gerner-Smidt P."/>
        </authorList>
    </citation>
    <scope>NUCLEOTIDE SEQUENCE [LARGE SCALE GENOMIC DNA]</scope>
    <source>
        <strain evidence="10 45">2014C-3796</strain>
    </source>
</reference>
<evidence type="ECO:0000313" key="11">
    <source>
        <dbReference type="EMBL" id="EFL9835100.1"/>
    </source>
</evidence>
<dbReference type="EMBL" id="JACCJF010000026">
    <property type="protein sequence ID" value="MBZ4695271.1"/>
    <property type="molecule type" value="Genomic_DNA"/>
</dbReference>
<evidence type="ECO:0000313" key="41">
    <source>
        <dbReference type="Proteomes" id="UP000281340"/>
    </source>
</evidence>
<name>A0A066RI54_ECOLX</name>
<evidence type="ECO:0000313" key="22">
    <source>
        <dbReference type="EMBL" id="NGE87795.1"/>
    </source>
</evidence>
<dbReference type="Proteomes" id="UP000472856">
    <property type="component" value="Unassembled WGS sequence"/>
</dbReference>
<reference evidence="33 50" key="13">
    <citation type="submission" date="2019-11" db="EMBL/GenBank/DDBJ databases">
        <authorList>
            <person name="Haines EK M."/>
        </authorList>
    </citation>
    <scope>NUCLEOTIDE SEQUENCE [LARGE SCALE GENOMIC DNA]</scope>
    <source>
        <strain evidence="33">KR2729</strain>
    </source>
</reference>
<dbReference type="InterPro" id="IPR027094">
    <property type="entry name" value="Mitofusin_fam"/>
</dbReference>
<dbReference type="EMBL" id="AASXRC010000058">
    <property type="protein sequence ID" value="EFI0215872.1"/>
    <property type="molecule type" value="Genomic_DNA"/>
</dbReference>
<evidence type="ECO:0000313" key="29">
    <source>
        <dbReference type="EMBL" id="RLY55685.1"/>
    </source>
</evidence>
<evidence type="ECO:0000313" key="35">
    <source>
        <dbReference type="Proteomes" id="UP000197270"/>
    </source>
</evidence>
<dbReference type="EMBL" id="RDDM01000180">
    <property type="protein sequence ID" value="RLY55685.1"/>
    <property type="molecule type" value="Genomic_DNA"/>
</dbReference>
<dbReference type="EMBL" id="UASG01000010">
    <property type="protein sequence ID" value="SPX30190.1"/>
    <property type="molecule type" value="Genomic_DNA"/>
</dbReference>
<evidence type="ECO:0000313" key="17">
    <source>
        <dbReference type="EMBL" id="HAJ0997548.1"/>
    </source>
</evidence>
<evidence type="ECO:0000313" key="18">
    <source>
        <dbReference type="EMBL" id="HAJ5805228.1"/>
    </source>
</evidence>
<dbReference type="Proteomes" id="UP000543257">
    <property type="component" value="Unassembled WGS sequence"/>
</dbReference>
<sequence>MHEKNIALLCDEADRLLQLNINLLRQMVEEPDVLSDSKNENRLLFDKQKALKRIEELEGEQIKTARREMVLAVVGTMKAGKSTTINAIVGQEILPNRNRPMTSVPTLIRHVPGKTEPVLHLEHIQPVRNLLITLQEKLATPAGQQVAQTLQQTGDTRELLDILTDDGWLKNEYHGEEEIFTGLASLNDLVRLAAAMGTEFPFDEYAEVQKLPVIDVEFSHLVGMDACQGTLTLLDTPGPNEAGQPQMEVMMRDQLQKASAVLAVMDYTQMNSKADEDVRKELNAIADVSAGRLFVLVNKFDEKDRNGDGADAVRQKVPAMLNSDVLPASRVYPGSSRQAYLANRALHELRKNGTLPVDEAWVDDFIRGAFGCMKKEYVCKDSELATEGATDLWEGSLIDQLITEVIQSSHSRAAALAVDSAAAKLMQNAENISEYLLLRHQGLQQSIQSLQSHITSLLADIREIADCQEQMTTDVRMAMEEIDTKTRELLTGVCTSLEEELNDYFRSGKRKEQQMLEEEDAEQRRSQSGLWGKISQWSGINNQGREDYRKRDFAPDSPEIKFSDRREALELMTQIESTVTSLHREAEAQFRPELEKIVSGIETGFRGTALYATENIAGRINARLEDEGFTVKISFPAVSQLQTRLAVKINLSALMEERTETVTRRRRQSGVWGTVCRWFGTSDLGWENYDEDVSRSVININKVREEVMSLTRAYFGELQASIEQDINQPVRQEIDAFFCAFREKVEQLRNTLIQSSEDHKRDQQAQERLTGRLQALNERVPELITDSKALREELETML</sequence>
<feature type="domain" description="Dynamin-type G" evidence="7">
    <location>
        <begin position="65"/>
        <end position="380"/>
    </location>
</feature>
<evidence type="ECO:0000313" key="52">
    <source>
        <dbReference type="Proteomes" id="UP000842519"/>
    </source>
</evidence>
<reference evidence="21" key="20">
    <citation type="submission" date="2022-08" db="EMBL/GenBank/DDBJ databases">
        <title>Genome sequencing of human pathogens.</title>
        <authorList>
            <person name="Cao X."/>
        </authorList>
    </citation>
    <scope>NUCLEOTIDE SEQUENCE</scope>
    <source>
        <strain evidence="21">EC16126</strain>
    </source>
</reference>
<dbReference type="EMBL" id="CP070393">
    <property type="protein sequence ID" value="QRZ95586.1"/>
    <property type="molecule type" value="Genomic_DNA"/>
</dbReference>
<dbReference type="PANTHER" id="PTHR10465:SF0">
    <property type="entry name" value="SARCALUMENIN"/>
    <property type="match status" value="1"/>
</dbReference>
<dbReference type="Proteomes" id="UP000663166">
    <property type="component" value="Chromosome"/>
</dbReference>
<dbReference type="InterPro" id="IPR030381">
    <property type="entry name" value="G_DYNAMIN_dom"/>
</dbReference>